<sequence length="66" mass="6653">MARRLADRGAEHLVLASRGGPDAPGAQGLVEELAAKGVPVSVVACDVADRSAVAELLASIPAEHPL</sequence>
<feature type="domain" description="Ketoreductase (KR)" evidence="3">
    <location>
        <begin position="1"/>
        <end position="64"/>
    </location>
</feature>
<accession>A0ABR5J3S5</accession>
<keyword evidence="5" id="KW-1185">Reference proteome</keyword>
<name>A0ABR5J3S5_9ACTN</name>
<feature type="non-terminal residue" evidence="4">
    <location>
        <position position="66"/>
    </location>
</feature>
<dbReference type="PANTHER" id="PTHR43775">
    <property type="entry name" value="FATTY ACID SYNTHASE"/>
    <property type="match status" value="1"/>
</dbReference>
<dbReference type="Proteomes" id="UP000037020">
    <property type="component" value="Unassembled WGS sequence"/>
</dbReference>
<gene>
    <name evidence="4" type="ORF">ADK38_21840</name>
</gene>
<proteinExistence type="predicted"/>
<dbReference type="PANTHER" id="PTHR43775:SF51">
    <property type="entry name" value="INACTIVE PHENOLPHTHIOCEROL SYNTHESIS POLYKETIDE SYNTHASE TYPE I PKS1-RELATED"/>
    <property type="match status" value="1"/>
</dbReference>
<keyword evidence="1" id="KW-0808">Transferase</keyword>
<evidence type="ECO:0000256" key="2">
    <source>
        <dbReference type="ARBA" id="ARBA00023268"/>
    </source>
</evidence>
<dbReference type="Gene3D" id="3.40.50.720">
    <property type="entry name" value="NAD(P)-binding Rossmann-like Domain"/>
    <property type="match status" value="1"/>
</dbReference>
<dbReference type="EMBL" id="LGUT01001871">
    <property type="protein sequence ID" value="KOG88068.1"/>
    <property type="molecule type" value="Genomic_DNA"/>
</dbReference>
<dbReference type="InterPro" id="IPR013968">
    <property type="entry name" value="PKS_KR"/>
</dbReference>
<comment type="caution">
    <text evidence="4">The sequence shown here is derived from an EMBL/GenBank/DDBJ whole genome shotgun (WGS) entry which is preliminary data.</text>
</comment>
<dbReference type="Pfam" id="PF08659">
    <property type="entry name" value="KR"/>
    <property type="match status" value="1"/>
</dbReference>
<evidence type="ECO:0000259" key="3">
    <source>
        <dbReference type="Pfam" id="PF08659"/>
    </source>
</evidence>
<organism evidence="4 5">
    <name type="scientific">Streptomyces varsoviensis</name>
    <dbReference type="NCBI Taxonomy" id="67373"/>
    <lineage>
        <taxon>Bacteria</taxon>
        <taxon>Bacillati</taxon>
        <taxon>Actinomycetota</taxon>
        <taxon>Actinomycetes</taxon>
        <taxon>Kitasatosporales</taxon>
        <taxon>Streptomycetaceae</taxon>
        <taxon>Streptomyces</taxon>
    </lineage>
</organism>
<keyword evidence="2" id="KW-0511">Multifunctional enzyme</keyword>
<evidence type="ECO:0000313" key="5">
    <source>
        <dbReference type="Proteomes" id="UP000037020"/>
    </source>
</evidence>
<reference evidence="4 5" key="1">
    <citation type="submission" date="2015-07" db="EMBL/GenBank/DDBJ databases">
        <authorList>
            <person name="Ju K.-S."/>
            <person name="Doroghazi J.R."/>
            <person name="Metcalf W.W."/>
        </authorList>
    </citation>
    <scope>NUCLEOTIDE SEQUENCE [LARGE SCALE GENOMIC DNA]</scope>
    <source>
        <strain evidence="4 5">NRRL B-3589</strain>
    </source>
</reference>
<protein>
    <recommendedName>
        <fullName evidence="3">Ketoreductase (KR) domain-containing protein</fullName>
    </recommendedName>
</protein>
<dbReference type="SUPFAM" id="SSF51735">
    <property type="entry name" value="NAD(P)-binding Rossmann-fold domains"/>
    <property type="match status" value="1"/>
</dbReference>
<dbReference type="InterPro" id="IPR036291">
    <property type="entry name" value="NAD(P)-bd_dom_sf"/>
</dbReference>
<dbReference type="InterPro" id="IPR050091">
    <property type="entry name" value="PKS_NRPS_Biosynth_Enz"/>
</dbReference>
<evidence type="ECO:0000256" key="1">
    <source>
        <dbReference type="ARBA" id="ARBA00022679"/>
    </source>
</evidence>
<evidence type="ECO:0000313" key="4">
    <source>
        <dbReference type="EMBL" id="KOG88068.1"/>
    </source>
</evidence>